<dbReference type="Pfam" id="PF10604">
    <property type="entry name" value="Polyketide_cyc2"/>
    <property type="match status" value="1"/>
</dbReference>
<dbReference type="Proteomes" id="UP000466307">
    <property type="component" value="Unassembled WGS sequence"/>
</dbReference>
<protein>
    <recommendedName>
        <fullName evidence="3">Polyketide cyclase</fullName>
    </recommendedName>
</protein>
<dbReference type="RefSeq" id="WP_020791710.1">
    <property type="nucleotide sequence ID" value="NZ_JAADZU010000010.1"/>
</dbReference>
<evidence type="ECO:0000313" key="1">
    <source>
        <dbReference type="EMBL" id="NDK88937.1"/>
    </source>
</evidence>
<evidence type="ECO:0000313" key="2">
    <source>
        <dbReference type="Proteomes" id="UP000466307"/>
    </source>
</evidence>
<accession>A0A7K3LN22</accession>
<dbReference type="AlphaFoldDB" id="A0A7K3LN22"/>
<reference evidence="1 2" key="1">
    <citation type="submission" date="2020-01" db="EMBL/GenBank/DDBJ databases">
        <title>Investigation of new actinobacteria for the biodesulphurisation of diesel fuel.</title>
        <authorList>
            <person name="Athi Narayanan S.M."/>
        </authorList>
    </citation>
    <scope>NUCLEOTIDE SEQUENCE [LARGE SCALE GENOMIC DNA]</scope>
    <source>
        <strain evidence="1 2">213E</strain>
    </source>
</reference>
<dbReference type="InterPro" id="IPR019587">
    <property type="entry name" value="Polyketide_cyclase/dehydratase"/>
</dbReference>
<organism evidence="1 2">
    <name type="scientific">Gordonia desulfuricans</name>
    <dbReference type="NCBI Taxonomy" id="89051"/>
    <lineage>
        <taxon>Bacteria</taxon>
        <taxon>Bacillati</taxon>
        <taxon>Actinomycetota</taxon>
        <taxon>Actinomycetes</taxon>
        <taxon>Mycobacteriales</taxon>
        <taxon>Gordoniaceae</taxon>
        <taxon>Gordonia</taxon>
    </lineage>
</organism>
<name>A0A7K3LN22_9ACTN</name>
<evidence type="ECO:0008006" key="3">
    <source>
        <dbReference type="Google" id="ProtNLM"/>
    </source>
</evidence>
<dbReference type="InterPro" id="IPR023393">
    <property type="entry name" value="START-like_dom_sf"/>
</dbReference>
<keyword evidence="2" id="KW-1185">Reference proteome</keyword>
<dbReference type="EMBL" id="JAADZU010000010">
    <property type="protein sequence ID" value="NDK88937.1"/>
    <property type="molecule type" value="Genomic_DNA"/>
</dbReference>
<comment type="caution">
    <text evidence="1">The sequence shown here is derived from an EMBL/GenBank/DDBJ whole genome shotgun (WGS) entry which is preliminary data.</text>
</comment>
<gene>
    <name evidence="1" type="ORF">GYA93_04995</name>
</gene>
<proteinExistence type="predicted"/>
<sequence>MSSRWRIPFRHDDVFAVLADADGYESWWPQVHDAQRIDADSGRARFRSLLPVSLSVRLRQDLVDPAAGVLRARLDGDLVGWSQWTVRPDADPERTVVHFLQQVDFTKHVAVAPLWPLRPFLRANHAHMMRSGRRGLIRRLTEIGARDASMPR</sequence>
<dbReference type="Gene3D" id="3.30.530.20">
    <property type="match status" value="1"/>
</dbReference>
<dbReference type="SUPFAM" id="SSF55961">
    <property type="entry name" value="Bet v1-like"/>
    <property type="match status" value="1"/>
</dbReference>